<dbReference type="OrthoDB" id="108890at2"/>
<dbReference type="RefSeq" id="WP_073458356.1">
    <property type="nucleotide sequence ID" value="NZ_CALGVN010000014.1"/>
</dbReference>
<gene>
    <name evidence="2" type="ORF">SAMN05443637_11489</name>
</gene>
<dbReference type="EMBL" id="FRAP01000014">
    <property type="protein sequence ID" value="SHK91351.1"/>
    <property type="molecule type" value="Genomic_DNA"/>
</dbReference>
<dbReference type="PANTHER" id="PTHR36151:SF3">
    <property type="entry name" value="ER-BOUND OXYGENASE MPAB_MPAB'_RUBBER OXYGENASE CATALYTIC DOMAIN-CONTAINING PROTEIN"/>
    <property type="match status" value="1"/>
</dbReference>
<dbReference type="InterPro" id="IPR018713">
    <property type="entry name" value="MPAB/Lcp_cat_dom"/>
</dbReference>
<proteinExistence type="predicted"/>
<reference evidence="2 3" key="1">
    <citation type="submission" date="2016-11" db="EMBL/GenBank/DDBJ databases">
        <authorList>
            <person name="Jaros S."/>
            <person name="Januszkiewicz K."/>
            <person name="Wedrychowicz H."/>
        </authorList>
    </citation>
    <scope>NUCLEOTIDE SEQUENCE [LARGE SCALE GENOMIC DNA]</scope>
    <source>
        <strain evidence="2 3">DSM 43832</strain>
    </source>
</reference>
<dbReference type="Proteomes" id="UP000184363">
    <property type="component" value="Unassembled WGS sequence"/>
</dbReference>
<protein>
    <submittedName>
        <fullName evidence="2">Uncharacterized conserved protein, DUF2236 family</fullName>
    </submittedName>
</protein>
<dbReference type="AlphaFoldDB" id="A0A1M6WCD3"/>
<evidence type="ECO:0000313" key="2">
    <source>
        <dbReference type="EMBL" id="SHK91351.1"/>
    </source>
</evidence>
<name>A0A1M6WCD3_PSETH</name>
<dbReference type="Pfam" id="PF09995">
    <property type="entry name" value="MPAB_Lcp_cat"/>
    <property type="match status" value="1"/>
</dbReference>
<dbReference type="GO" id="GO:0016491">
    <property type="term" value="F:oxidoreductase activity"/>
    <property type="evidence" value="ECO:0007669"/>
    <property type="project" value="InterPro"/>
</dbReference>
<feature type="domain" description="ER-bound oxygenase mpaB/mpaB'/Rubber oxygenase catalytic" evidence="1">
    <location>
        <begin position="16"/>
        <end position="244"/>
    </location>
</feature>
<organism evidence="2 3">
    <name type="scientific">Pseudonocardia thermophila</name>
    <dbReference type="NCBI Taxonomy" id="1848"/>
    <lineage>
        <taxon>Bacteria</taxon>
        <taxon>Bacillati</taxon>
        <taxon>Actinomycetota</taxon>
        <taxon>Actinomycetes</taxon>
        <taxon>Pseudonocardiales</taxon>
        <taxon>Pseudonocardiaceae</taxon>
        <taxon>Pseudonocardia</taxon>
    </lineage>
</organism>
<evidence type="ECO:0000313" key="3">
    <source>
        <dbReference type="Proteomes" id="UP000184363"/>
    </source>
</evidence>
<dbReference type="STRING" id="1848.SAMN05443637_11489"/>
<evidence type="ECO:0000259" key="1">
    <source>
        <dbReference type="Pfam" id="PF09995"/>
    </source>
</evidence>
<keyword evidence="3" id="KW-1185">Reference proteome</keyword>
<accession>A0A1M6WCD3</accession>
<dbReference type="PANTHER" id="PTHR36151">
    <property type="entry name" value="BLR2777 PROTEIN"/>
    <property type="match status" value="1"/>
</dbReference>
<sequence length="259" mass="27839">MTTTTGYFAPGSPTRTVIGDPAALVGGISALYLQALHPRAMAGVLEHSSFPDEFWPRLNRTIQYVTALAFADTATADEAIARVRRIHRAVRGTDPVTGRPYAADDPDLLTWVHVCEVSSFSTAVRRVGAIDDAQVDAFLAEQVRAAELLGATGVPTSRAEVEAYFGRVRPELVASPIAKQAARRLLVPPMPWRVALFTPARPAWAALASIAIGLLPDWARRMYGIPVLPGSDLVTDASLRAVRAAALAARRISGRRPPE</sequence>